<keyword evidence="2" id="KW-1185">Reference proteome</keyword>
<dbReference type="Proteomes" id="UP000595437">
    <property type="component" value="Chromosome 8"/>
</dbReference>
<evidence type="ECO:0000313" key="1">
    <source>
        <dbReference type="EMBL" id="QQP50939.1"/>
    </source>
</evidence>
<proteinExistence type="predicted"/>
<accession>A0A7T8HJ88</accession>
<sequence>GVVAPFVKEWIKYKYGVFEESGFPGDALYPLYSVEGEVRIKNEGCSLNERE</sequence>
<name>A0A7T8HJ88_CALRO</name>
<dbReference type="OrthoDB" id="687730at2759"/>
<reference evidence="2" key="1">
    <citation type="submission" date="2021-01" db="EMBL/GenBank/DDBJ databases">
        <title>Caligus Genome Assembly.</title>
        <authorList>
            <person name="Gallardo-Escarate C."/>
        </authorList>
    </citation>
    <scope>NUCLEOTIDE SEQUENCE [LARGE SCALE GENOMIC DNA]</scope>
</reference>
<dbReference type="EMBL" id="CP045897">
    <property type="protein sequence ID" value="QQP50939.1"/>
    <property type="molecule type" value="Genomic_DNA"/>
</dbReference>
<evidence type="ECO:0000313" key="2">
    <source>
        <dbReference type="Proteomes" id="UP000595437"/>
    </source>
</evidence>
<feature type="non-terminal residue" evidence="1">
    <location>
        <position position="51"/>
    </location>
</feature>
<dbReference type="AlphaFoldDB" id="A0A7T8HJ88"/>
<organism evidence="1 2">
    <name type="scientific">Caligus rogercresseyi</name>
    <name type="common">Sea louse</name>
    <dbReference type="NCBI Taxonomy" id="217165"/>
    <lineage>
        <taxon>Eukaryota</taxon>
        <taxon>Metazoa</taxon>
        <taxon>Ecdysozoa</taxon>
        <taxon>Arthropoda</taxon>
        <taxon>Crustacea</taxon>
        <taxon>Multicrustacea</taxon>
        <taxon>Hexanauplia</taxon>
        <taxon>Copepoda</taxon>
        <taxon>Siphonostomatoida</taxon>
        <taxon>Caligidae</taxon>
        <taxon>Caligus</taxon>
    </lineage>
</organism>
<feature type="non-terminal residue" evidence="1">
    <location>
        <position position="1"/>
    </location>
</feature>
<protein>
    <submittedName>
        <fullName evidence="1">Uncharacterized protein</fullName>
    </submittedName>
</protein>
<gene>
    <name evidence="1" type="ORF">FKW44_012115</name>
</gene>